<name>A0A6H9GZQ4_MICAE</name>
<evidence type="ECO:0000313" key="1">
    <source>
        <dbReference type="EMBL" id="GCL51762.1"/>
    </source>
</evidence>
<comment type="caution">
    <text evidence="1">The sequence shown here is derived from an EMBL/GenBank/DDBJ whole genome shotgun (WGS) entry which is preliminary data.</text>
</comment>
<dbReference type="RefSeq" id="WP_174237767.1">
    <property type="nucleotide sequence ID" value="NZ_BJCI01000066.1"/>
</dbReference>
<sequence>MIMTVITFAAEAGTIFAAIVIFDIDFVKWANCSAPFADPIDRQSAICRR</sequence>
<dbReference type="AlphaFoldDB" id="A0A6H9GZQ4"/>
<dbReference type="EMBL" id="BJCI01000066">
    <property type="protein sequence ID" value="GCL51762.1"/>
    <property type="molecule type" value="Genomic_DNA"/>
</dbReference>
<accession>A0A6H9GZQ4</accession>
<dbReference type="Proteomes" id="UP000435041">
    <property type="component" value="Unassembled WGS sequence"/>
</dbReference>
<evidence type="ECO:0000313" key="2">
    <source>
        <dbReference type="Proteomes" id="UP000435041"/>
    </source>
</evidence>
<protein>
    <submittedName>
        <fullName evidence="1">Uncharacterized protein</fullName>
    </submittedName>
</protein>
<proteinExistence type="predicted"/>
<reference evidence="1 2" key="1">
    <citation type="submission" date="2019-02" db="EMBL/GenBank/DDBJ databases">
        <title>Draft genome sequence of Arthrospira platensis NIES-3804.</title>
        <authorList>
            <person name="Yamaguchi H."/>
            <person name="Suzuki S."/>
            <person name="Kawachi M."/>
        </authorList>
    </citation>
    <scope>NUCLEOTIDE SEQUENCE [LARGE SCALE GENOMIC DNA]</scope>
    <source>
        <strain evidence="1 2">NIES-3804</strain>
    </source>
</reference>
<organism evidence="1 2">
    <name type="scientific">Microcystis aeruginosa NIES-3804</name>
    <dbReference type="NCBI Taxonomy" id="2517783"/>
    <lineage>
        <taxon>Bacteria</taxon>
        <taxon>Bacillati</taxon>
        <taxon>Cyanobacteriota</taxon>
        <taxon>Cyanophyceae</taxon>
        <taxon>Oscillatoriophycideae</taxon>
        <taxon>Chroococcales</taxon>
        <taxon>Microcystaceae</taxon>
        <taxon>Microcystis</taxon>
    </lineage>
</organism>
<gene>
    <name evidence="1" type="ORF">NIES3804_33430</name>
</gene>